<reference evidence="1 2" key="1">
    <citation type="journal article" date="2012" name="J. Bacteriol.">
        <title>Genome sequences for six rhodanobacter strains, isolated from soils and the terrestrial subsurface, with variable denitrification capabilities.</title>
        <authorList>
            <person name="Kostka J.E."/>
            <person name="Green S.J."/>
            <person name="Rishishwar L."/>
            <person name="Prakash O."/>
            <person name="Katz L.S."/>
            <person name="Marino-Ramirez L."/>
            <person name="Jordan I.K."/>
            <person name="Munk C."/>
            <person name="Ivanova N."/>
            <person name="Mikhailova N."/>
            <person name="Watson D.B."/>
            <person name="Brown S.D."/>
            <person name="Palumbo A.V."/>
            <person name="Brooks S.C."/>
        </authorList>
    </citation>
    <scope>NUCLEOTIDE SEQUENCE [LARGE SCALE GENOMIC DNA]</scope>
    <source>
        <strain evidence="2">Jip2T</strain>
    </source>
</reference>
<protein>
    <submittedName>
        <fullName evidence="1">Uncharacterized protein</fullName>
    </submittedName>
</protein>
<dbReference type="PATRIC" id="fig|1163408.3.peg.1561"/>
<comment type="caution">
    <text evidence="1">The sequence shown here is derived from an EMBL/GenBank/DDBJ whole genome shotgun (WGS) entry which is preliminary data.</text>
</comment>
<proteinExistence type="predicted"/>
<sequence length="246" mass="25625">MTEARLALAAGDAVAAESGIDRVRSVCGVEQSGAVEVLETQLGHLKAQVAACVALEKNLLKALSSGHPRDVSGRVVKAPRGCASQPAITRLVERGARQIELATTAVNDGFGRLNAGDLDGADAMLARALRSDAQVSGAEGLRSSLAKARLALAVSHSTPAVTSVVVTQPPVTRTPRAPVQAPVRVDSVFDDLVGDGRRALQRKNYAEAKSAAKSALRLSPGNRSAQALLREAEDGEREALQGMNIR</sequence>
<evidence type="ECO:0000313" key="1">
    <source>
        <dbReference type="EMBL" id="EIL90067.1"/>
    </source>
</evidence>
<keyword evidence="2" id="KW-1185">Reference proteome</keyword>
<name>I4VS76_9GAMM</name>
<dbReference type="EMBL" id="AJXU01000029">
    <property type="protein sequence ID" value="EIL90067.1"/>
    <property type="molecule type" value="Genomic_DNA"/>
</dbReference>
<dbReference type="Gene3D" id="1.25.40.10">
    <property type="entry name" value="Tetratricopeptide repeat domain"/>
    <property type="match status" value="1"/>
</dbReference>
<dbReference type="Proteomes" id="UP000004210">
    <property type="component" value="Unassembled WGS sequence"/>
</dbReference>
<organism evidence="1 2">
    <name type="scientific">Rhodanobacter fulvus Jip2</name>
    <dbReference type="NCBI Taxonomy" id="1163408"/>
    <lineage>
        <taxon>Bacteria</taxon>
        <taxon>Pseudomonadati</taxon>
        <taxon>Pseudomonadota</taxon>
        <taxon>Gammaproteobacteria</taxon>
        <taxon>Lysobacterales</taxon>
        <taxon>Rhodanobacteraceae</taxon>
        <taxon>Rhodanobacter</taxon>
    </lineage>
</organism>
<evidence type="ECO:0000313" key="2">
    <source>
        <dbReference type="Proteomes" id="UP000004210"/>
    </source>
</evidence>
<gene>
    <name evidence="1" type="ORF">UU9_07621</name>
</gene>
<dbReference type="AlphaFoldDB" id="I4VS76"/>
<dbReference type="InterPro" id="IPR011990">
    <property type="entry name" value="TPR-like_helical_dom_sf"/>
</dbReference>
<accession>I4VS76</accession>